<name>A0AAD3HAQ4_9STRA</name>
<reference evidence="1 2" key="1">
    <citation type="journal article" date="2021" name="Sci. Rep.">
        <title>The genome of the diatom Chaetoceros tenuissimus carries an ancient integrated fragment of an extant virus.</title>
        <authorList>
            <person name="Hongo Y."/>
            <person name="Kimura K."/>
            <person name="Takaki Y."/>
            <person name="Yoshida Y."/>
            <person name="Baba S."/>
            <person name="Kobayashi G."/>
            <person name="Nagasaki K."/>
            <person name="Hano T."/>
            <person name="Tomaru Y."/>
        </authorList>
    </citation>
    <scope>NUCLEOTIDE SEQUENCE [LARGE SCALE GENOMIC DNA]</scope>
    <source>
        <strain evidence="1 2">NIES-3715</strain>
    </source>
</reference>
<proteinExistence type="predicted"/>
<dbReference type="InterPro" id="IPR036412">
    <property type="entry name" value="HAD-like_sf"/>
</dbReference>
<evidence type="ECO:0000313" key="1">
    <source>
        <dbReference type="EMBL" id="GFH56209.1"/>
    </source>
</evidence>
<keyword evidence="2" id="KW-1185">Reference proteome</keyword>
<comment type="caution">
    <text evidence="1">The sequence shown here is derived from an EMBL/GenBank/DDBJ whole genome shotgun (WGS) entry which is preliminary data.</text>
</comment>
<accession>A0AAD3HAQ4</accession>
<organism evidence="1 2">
    <name type="scientific">Chaetoceros tenuissimus</name>
    <dbReference type="NCBI Taxonomy" id="426638"/>
    <lineage>
        <taxon>Eukaryota</taxon>
        <taxon>Sar</taxon>
        <taxon>Stramenopiles</taxon>
        <taxon>Ochrophyta</taxon>
        <taxon>Bacillariophyta</taxon>
        <taxon>Coscinodiscophyceae</taxon>
        <taxon>Chaetocerotophycidae</taxon>
        <taxon>Chaetocerotales</taxon>
        <taxon>Chaetocerotaceae</taxon>
        <taxon>Chaetoceros</taxon>
    </lineage>
</organism>
<protein>
    <submittedName>
        <fullName evidence="1">Uncharacterized protein</fullName>
    </submittedName>
</protein>
<evidence type="ECO:0000313" key="2">
    <source>
        <dbReference type="Proteomes" id="UP001054902"/>
    </source>
</evidence>
<dbReference type="Gene3D" id="3.40.50.1000">
    <property type="entry name" value="HAD superfamily/HAD-like"/>
    <property type="match status" value="1"/>
</dbReference>
<dbReference type="EMBL" id="BLLK01000051">
    <property type="protein sequence ID" value="GFH56209.1"/>
    <property type="molecule type" value="Genomic_DNA"/>
</dbReference>
<dbReference type="Proteomes" id="UP001054902">
    <property type="component" value="Unassembled WGS sequence"/>
</dbReference>
<dbReference type="AlphaFoldDB" id="A0AAD3HAQ4"/>
<dbReference type="InterPro" id="IPR023214">
    <property type="entry name" value="HAD_sf"/>
</dbReference>
<sequence length="184" mass="20721">MFKRKAKKESPNYGAAVSHLVSIGINFLAVDFDQTMIDIHTGGRWKGTSSELATHVRPVFIELLKLANAQKMQIAIVTFSHQTQIISEVLETHFSFAQDIVIRARDNTWWYEGNGMTEGKQPYMASAVEELSSKNPEVKIEKNTTLLIDDDFKNIELAGSDGVRGVHVIPEQTHLILQDILELR</sequence>
<dbReference type="SUPFAM" id="SSF56784">
    <property type="entry name" value="HAD-like"/>
    <property type="match status" value="1"/>
</dbReference>
<gene>
    <name evidence="1" type="ORF">CTEN210_12685</name>
</gene>